<dbReference type="EMBL" id="BTGD01000006">
    <property type="protein sequence ID" value="GMM56105.1"/>
    <property type="molecule type" value="Genomic_DNA"/>
</dbReference>
<keyword evidence="5" id="KW-1185">Reference proteome</keyword>
<dbReference type="GO" id="GO:0030133">
    <property type="term" value="C:transport vesicle"/>
    <property type="evidence" value="ECO:0007669"/>
    <property type="project" value="TreeGrafter"/>
</dbReference>
<dbReference type="GO" id="GO:0005085">
    <property type="term" value="F:guanyl-nucleotide exchange factor activity"/>
    <property type="evidence" value="ECO:0007669"/>
    <property type="project" value="TreeGrafter"/>
</dbReference>
<dbReference type="Gene3D" id="1.20.1050.80">
    <property type="entry name" value="VPS9 domain"/>
    <property type="match status" value="1"/>
</dbReference>
<dbReference type="PANTHER" id="PTHR24170:SF1">
    <property type="entry name" value="DOMAIN PROTEIN, PUTATIVE (AFU_ORTHOLOGUE AFUA_1G09870)-RELATED"/>
    <property type="match status" value="1"/>
</dbReference>
<dbReference type="GO" id="GO:0005769">
    <property type="term" value="C:early endosome"/>
    <property type="evidence" value="ECO:0007669"/>
    <property type="project" value="TreeGrafter"/>
</dbReference>
<dbReference type="InterPro" id="IPR051248">
    <property type="entry name" value="UPF0507/Ank_repeat_27"/>
</dbReference>
<dbReference type="InterPro" id="IPR037191">
    <property type="entry name" value="VPS9_dom_sf"/>
</dbReference>
<dbReference type="GO" id="GO:0005886">
    <property type="term" value="C:plasma membrane"/>
    <property type="evidence" value="ECO:0007669"/>
    <property type="project" value="TreeGrafter"/>
</dbReference>
<evidence type="ECO:0000313" key="4">
    <source>
        <dbReference type="EMBL" id="GMM56105.1"/>
    </source>
</evidence>
<dbReference type="Proteomes" id="UP001377567">
    <property type="component" value="Unassembled WGS sequence"/>
</dbReference>
<accession>A0AAV5RXF4</accession>
<dbReference type="GO" id="GO:0045022">
    <property type="term" value="P:early endosome to late endosome transport"/>
    <property type="evidence" value="ECO:0007669"/>
    <property type="project" value="TreeGrafter"/>
</dbReference>
<reference evidence="4 5" key="1">
    <citation type="journal article" date="2023" name="Elife">
        <title>Identification of key yeast species and microbe-microbe interactions impacting larval growth of Drosophila in the wild.</title>
        <authorList>
            <person name="Mure A."/>
            <person name="Sugiura Y."/>
            <person name="Maeda R."/>
            <person name="Honda K."/>
            <person name="Sakurai N."/>
            <person name="Takahashi Y."/>
            <person name="Watada M."/>
            <person name="Katoh T."/>
            <person name="Gotoh A."/>
            <person name="Gotoh Y."/>
            <person name="Taniguchi I."/>
            <person name="Nakamura K."/>
            <person name="Hayashi T."/>
            <person name="Katayama T."/>
            <person name="Uemura T."/>
            <person name="Hattori Y."/>
        </authorList>
    </citation>
    <scope>NUCLEOTIDE SEQUENCE [LARGE SCALE GENOMIC DNA]</scope>
    <source>
        <strain evidence="4 5">KH-74</strain>
    </source>
</reference>
<organism evidence="4 5">
    <name type="scientific">Maudiozyma humilis</name>
    <name type="common">Sour dough yeast</name>
    <name type="synonym">Kazachstania humilis</name>
    <dbReference type="NCBI Taxonomy" id="51915"/>
    <lineage>
        <taxon>Eukaryota</taxon>
        <taxon>Fungi</taxon>
        <taxon>Dikarya</taxon>
        <taxon>Ascomycota</taxon>
        <taxon>Saccharomycotina</taxon>
        <taxon>Saccharomycetes</taxon>
        <taxon>Saccharomycetales</taxon>
        <taxon>Saccharomycetaceae</taxon>
        <taxon>Maudiozyma</taxon>
    </lineage>
</organism>
<dbReference type="InterPro" id="IPR036770">
    <property type="entry name" value="Ankyrin_rpt-contain_sf"/>
</dbReference>
<dbReference type="AlphaFoldDB" id="A0AAV5RXF4"/>
<dbReference type="GO" id="GO:0000149">
    <property type="term" value="F:SNARE binding"/>
    <property type="evidence" value="ECO:0007669"/>
    <property type="project" value="TreeGrafter"/>
</dbReference>
<evidence type="ECO:0000256" key="1">
    <source>
        <dbReference type="ARBA" id="ARBA00007428"/>
    </source>
</evidence>
<sequence length="1166" mass="133929">MSLNTPSTTTETGKETAATAPLTHLPLLLNPLINAIFNSSNPHSSALKKIFGKIAETDSPTFALLVPPSHLLYHYKDSHSNTRFSDLCNYDVGFVSSHVALLQENLGENGFTGNATQYKFRTLNNKEMVIDFHHRQLHVINDSSITERFKIHKADTFTSFNDYLPSRYYPVIFIDRPIMDQKNIEPVNQPSKTSSKGSAKEESAPDDNSTLKQDTTQHLKAAFQKLIKNNPRWVMYFTEHFKKFTSWVGTNKDLTLDEIAITYRKIITAAVEEMTDDGLFESLKSHLALVVSDYVEEKLYGYIWQILETRFQKAPSSNMELFYNLKYLSIDQLDTDLYSQNFGKFSLSKVIKLEKNIAEAIEIFDKFKKTNSFEGKSKILTRTLQTLSNPLDDTPIDADTLLSIFVFVINKTHTKDLECHLHFLQNIYYTSDNSNPTKYGVLGYAVSTLEAVMYFVNDNENDKFVTSKNDHEVKVRKLLSEIQDSDKSSANIDFDDYSECLGYRTATGESILSLCITNFQNHLVRNLLTAYQKEIPLEDLLDDETVDGSSLLLQAFKYGNIDAISLILDTFLENCTSYELETYLNRCDKSNRTIAHYFSNQDVHVLRIGKYINWSIKDITGKTPLFTIFRSYDQLHYSSMVTLALKMAMESHNGFVYNDHTDPNGNSLLHIIKTSVSTLLDAGFPLDVNMKNRKGMTPLMIFIKYNRTDNIKDILHDKRLSYLNRYDVKKFLTCLDYARDSESLSILVKYHIEKGTVFKHCLCHSLRIYVNATDKGSVLNASLKLSTLQKNGSIFHIPINIKVIKNIFKIVLKQHPMAYVPLEKYMTDIHSLLNTADKDWMMRNLTPLARFQNRIIMLKRLTHCMDTLIELGYVPLHIFEHDKLLLEWLKLQKKQLSEDDAVKSVSNKDSGIEPEQVTMMKHFLKFNLQELAKLRKILFTVEKLLIFRNLKNSDIHVSLDIMKHLTHDFPVSSIKRHLRAVIDVSKVDFVDDCDDISLNPTLLNLEFLDDCIKTLYKNIERVIESKILNWWKNYGEQLEIKKELMRSAQYASNNSQNSQTMNRVVSGSSSSGVFGNFLEGQRIRNDQKLVRNNHDVNSILMRLSAEITHDHEQLAEELSSFMNFRGPFISASLVTANVLDNLANLSDNSLHISKRYNRHANACKKI</sequence>
<dbReference type="SUPFAM" id="SSF48403">
    <property type="entry name" value="Ankyrin repeat"/>
    <property type="match status" value="1"/>
</dbReference>
<dbReference type="Gene3D" id="1.25.40.20">
    <property type="entry name" value="Ankyrin repeat-containing domain"/>
    <property type="match status" value="1"/>
</dbReference>
<dbReference type="GO" id="GO:0005770">
    <property type="term" value="C:late endosome"/>
    <property type="evidence" value="ECO:0007669"/>
    <property type="project" value="TreeGrafter"/>
</dbReference>
<feature type="domain" description="VPS9" evidence="3">
    <location>
        <begin position="312"/>
        <end position="465"/>
    </location>
</feature>
<proteinExistence type="inferred from homology"/>
<feature type="region of interest" description="Disordered" evidence="2">
    <location>
        <begin position="183"/>
        <end position="213"/>
    </location>
</feature>
<dbReference type="SUPFAM" id="SSF109993">
    <property type="entry name" value="VPS9 domain"/>
    <property type="match status" value="1"/>
</dbReference>
<evidence type="ECO:0000259" key="3">
    <source>
        <dbReference type="PROSITE" id="PS51205"/>
    </source>
</evidence>
<name>A0AAV5RXF4_MAUHU</name>
<gene>
    <name evidence="4" type="ORF">DAKH74_027210</name>
</gene>
<comment type="caution">
    <text evidence="4">The sequence shown here is derived from an EMBL/GenBank/DDBJ whole genome shotgun (WGS) entry which is preliminary data.</text>
</comment>
<dbReference type="InterPro" id="IPR003123">
    <property type="entry name" value="VPS9"/>
</dbReference>
<dbReference type="GO" id="GO:0097422">
    <property type="term" value="C:tubular endosome"/>
    <property type="evidence" value="ECO:0007669"/>
    <property type="project" value="TreeGrafter"/>
</dbReference>
<dbReference type="PANTHER" id="PTHR24170">
    <property type="entry name" value="ANKYRIN REPEAT DOMAIN-CONTAINING PROTEIN 27"/>
    <property type="match status" value="1"/>
</dbReference>
<dbReference type="PROSITE" id="PS51205">
    <property type="entry name" value="VPS9"/>
    <property type="match status" value="1"/>
</dbReference>
<protein>
    <recommendedName>
        <fullName evidence="3">VPS9 domain-containing protein</fullName>
    </recommendedName>
</protein>
<evidence type="ECO:0000256" key="2">
    <source>
        <dbReference type="SAM" id="MobiDB-lite"/>
    </source>
</evidence>
<feature type="compositionally biased region" description="Polar residues" evidence="2">
    <location>
        <begin position="186"/>
        <end position="197"/>
    </location>
</feature>
<comment type="similarity">
    <text evidence="1">Belongs to the UPF0507 family.</text>
</comment>
<evidence type="ECO:0000313" key="5">
    <source>
        <dbReference type="Proteomes" id="UP001377567"/>
    </source>
</evidence>
<dbReference type="Pfam" id="PF02204">
    <property type="entry name" value="VPS9"/>
    <property type="match status" value="1"/>
</dbReference>